<dbReference type="OrthoDB" id="1658288at2759"/>
<evidence type="ECO:0000256" key="2">
    <source>
        <dbReference type="ARBA" id="ARBA00004240"/>
    </source>
</evidence>
<evidence type="ECO:0000256" key="3">
    <source>
        <dbReference type="ARBA" id="ARBA00004370"/>
    </source>
</evidence>
<dbReference type="PANTHER" id="PTHR48182">
    <property type="entry name" value="PROTEIN SERAC1"/>
    <property type="match status" value="1"/>
</dbReference>
<dbReference type="EMBL" id="MU253894">
    <property type="protein sequence ID" value="KAG9244623.1"/>
    <property type="molecule type" value="Genomic_DNA"/>
</dbReference>
<dbReference type="GO" id="GO:0005739">
    <property type="term" value="C:mitochondrion"/>
    <property type="evidence" value="ECO:0007669"/>
    <property type="project" value="UniProtKB-SubCell"/>
</dbReference>
<keyword evidence="4" id="KW-0256">Endoplasmic reticulum</keyword>
<dbReference type="InterPro" id="IPR052374">
    <property type="entry name" value="SERAC1"/>
</dbReference>
<evidence type="ECO:0000256" key="6">
    <source>
        <dbReference type="ARBA" id="ARBA00023136"/>
    </source>
</evidence>
<dbReference type="AlphaFoldDB" id="A0A9P7Z499"/>
<evidence type="ECO:0000256" key="5">
    <source>
        <dbReference type="ARBA" id="ARBA00023128"/>
    </source>
</evidence>
<comment type="caution">
    <text evidence="7">The sequence shown here is derived from an EMBL/GenBank/DDBJ whole genome shotgun (WGS) entry which is preliminary data.</text>
</comment>
<keyword evidence="6" id="KW-0472">Membrane</keyword>
<evidence type="ECO:0000256" key="4">
    <source>
        <dbReference type="ARBA" id="ARBA00022824"/>
    </source>
</evidence>
<dbReference type="GO" id="GO:0005783">
    <property type="term" value="C:endoplasmic reticulum"/>
    <property type="evidence" value="ECO:0007669"/>
    <property type="project" value="UniProtKB-SubCell"/>
</dbReference>
<comment type="subcellular location">
    <subcellularLocation>
        <location evidence="2">Endoplasmic reticulum</location>
    </subcellularLocation>
    <subcellularLocation>
        <location evidence="3">Membrane</location>
    </subcellularLocation>
    <subcellularLocation>
        <location evidence="1">Mitochondrion</location>
    </subcellularLocation>
</comment>
<name>A0A9P7Z499_9HELO</name>
<protein>
    <submittedName>
        <fullName evidence="7">Uncharacterized protein</fullName>
    </submittedName>
</protein>
<reference evidence="7" key="1">
    <citation type="journal article" date="2021" name="IMA Fungus">
        <title>Genomic characterization of three marine fungi, including Emericellopsis atlantica sp. nov. with signatures of a generalist lifestyle and marine biomass degradation.</title>
        <authorList>
            <person name="Hagestad O.C."/>
            <person name="Hou L."/>
            <person name="Andersen J.H."/>
            <person name="Hansen E.H."/>
            <person name="Altermark B."/>
            <person name="Li C."/>
            <person name="Kuhnert E."/>
            <person name="Cox R.J."/>
            <person name="Crous P.W."/>
            <person name="Spatafora J.W."/>
            <person name="Lail K."/>
            <person name="Amirebrahimi M."/>
            <person name="Lipzen A."/>
            <person name="Pangilinan J."/>
            <person name="Andreopoulos W."/>
            <person name="Hayes R.D."/>
            <person name="Ng V."/>
            <person name="Grigoriev I.V."/>
            <person name="Jackson S.A."/>
            <person name="Sutton T.D.S."/>
            <person name="Dobson A.D.W."/>
            <person name="Rama T."/>
        </authorList>
    </citation>
    <scope>NUCLEOTIDE SEQUENCE</scope>
    <source>
        <strain evidence="7">TRa3180A</strain>
    </source>
</reference>
<dbReference type="PANTHER" id="PTHR48182:SF2">
    <property type="entry name" value="PROTEIN SERAC1"/>
    <property type="match status" value="1"/>
</dbReference>
<organism evidence="7 8">
    <name type="scientific">Calycina marina</name>
    <dbReference type="NCBI Taxonomy" id="1763456"/>
    <lineage>
        <taxon>Eukaryota</taxon>
        <taxon>Fungi</taxon>
        <taxon>Dikarya</taxon>
        <taxon>Ascomycota</taxon>
        <taxon>Pezizomycotina</taxon>
        <taxon>Leotiomycetes</taxon>
        <taxon>Helotiales</taxon>
        <taxon>Pezizellaceae</taxon>
        <taxon>Calycina</taxon>
    </lineage>
</organism>
<evidence type="ECO:0000256" key="1">
    <source>
        <dbReference type="ARBA" id="ARBA00004173"/>
    </source>
</evidence>
<keyword evidence="8" id="KW-1185">Reference proteome</keyword>
<gene>
    <name evidence="7" type="ORF">BJ878DRAFT_550029</name>
</gene>
<proteinExistence type="predicted"/>
<dbReference type="Proteomes" id="UP000887226">
    <property type="component" value="Unassembled WGS sequence"/>
</dbReference>
<keyword evidence="5" id="KW-0496">Mitochondrion</keyword>
<evidence type="ECO:0000313" key="7">
    <source>
        <dbReference type="EMBL" id="KAG9244623.1"/>
    </source>
</evidence>
<accession>A0A9P7Z499</accession>
<evidence type="ECO:0000313" key="8">
    <source>
        <dbReference type="Proteomes" id="UP000887226"/>
    </source>
</evidence>
<sequence length="310" mass="34894">MPINPKQMTSFGHTISFSRTFAFADSHMEMRLKSIPFLRRVNCHIRLVVIRRAAADTDPTIFDIYTSLEIVTFLGTPHRGSSKAGIAETVRKIVSVSGFDTTDKNIRALQVNSTELELIHELFMKLYEQKDRQFKVLTFQEAKGISGISYLKLNERVVEPFSPSLTGTEPTQTINANHMSMCRFTSIYDDGYKQVLGEILILVSEKERKLQLALEGAGIANMKTGTSSRVTSPSVAHSLTDMERKCIALLMQNTSSAAEYKSSLPHRVEGTCQWILSNSHYRDWNSQTRNCLLGSAVILEPERPFSRPIL</sequence>
<dbReference type="GO" id="GO:0016020">
    <property type="term" value="C:membrane"/>
    <property type="evidence" value="ECO:0007669"/>
    <property type="project" value="UniProtKB-SubCell"/>
</dbReference>